<dbReference type="EMBL" id="JACHVQ010000002">
    <property type="protein sequence ID" value="MBB2892816.1"/>
    <property type="molecule type" value="Genomic_DNA"/>
</dbReference>
<dbReference type="Gene3D" id="1.10.1660.10">
    <property type="match status" value="1"/>
</dbReference>
<dbReference type="PANTHER" id="PTHR30204">
    <property type="entry name" value="REDOX-CYCLING DRUG-SENSING TRANSCRIPTIONAL ACTIVATOR SOXR"/>
    <property type="match status" value="1"/>
</dbReference>
<dbReference type="Proteomes" id="UP000559182">
    <property type="component" value="Unassembled WGS sequence"/>
</dbReference>
<keyword evidence="2" id="KW-0175">Coiled coil</keyword>
<dbReference type="Pfam" id="PF13411">
    <property type="entry name" value="MerR_1"/>
    <property type="match status" value="1"/>
</dbReference>
<accession>A0A839NB12</accession>
<proteinExistence type="predicted"/>
<feature type="domain" description="HTH merR-type" evidence="3">
    <location>
        <begin position="14"/>
        <end position="79"/>
    </location>
</feature>
<dbReference type="InterPro" id="IPR000551">
    <property type="entry name" value="MerR-type_HTH_dom"/>
</dbReference>
<evidence type="ECO:0000313" key="5">
    <source>
        <dbReference type="Proteomes" id="UP000559182"/>
    </source>
</evidence>
<keyword evidence="5" id="KW-1185">Reference proteome</keyword>
<organism evidence="4 5">
    <name type="scientific">Flexivirga oryzae</name>
    <dbReference type="NCBI Taxonomy" id="1794944"/>
    <lineage>
        <taxon>Bacteria</taxon>
        <taxon>Bacillati</taxon>
        <taxon>Actinomycetota</taxon>
        <taxon>Actinomycetes</taxon>
        <taxon>Micrococcales</taxon>
        <taxon>Dermacoccaceae</taxon>
        <taxon>Flexivirga</taxon>
    </lineage>
</organism>
<dbReference type="GO" id="GO:0003700">
    <property type="term" value="F:DNA-binding transcription factor activity"/>
    <property type="evidence" value="ECO:0007669"/>
    <property type="project" value="InterPro"/>
</dbReference>
<evidence type="ECO:0000259" key="3">
    <source>
        <dbReference type="PROSITE" id="PS50937"/>
    </source>
</evidence>
<evidence type="ECO:0000256" key="1">
    <source>
        <dbReference type="ARBA" id="ARBA00023125"/>
    </source>
</evidence>
<dbReference type="GO" id="GO:0003677">
    <property type="term" value="F:DNA binding"/>
    <property type="evidence" value="ECO:0007669"/>
    <property type="project" value="UniProtKB-KW"/>
</dbReference>
<keyword evidence="1 4" id="KW-0238">DNA-binding</keyword>
<protein>
    <submittedName>
        <fullName evidence="4">DNA-binding transcriptional MerR regulator</fullName>
    </submittedName>
</protein>
<reference evidence="4 5" key="1">
    <citation type="submission" date="2020-08" db="EMBL/GenBank/DDBJ databases">
        <title>Sequencing the genomes of 1000 actinobacteria strains.</title>
        <authorList>
            <person name="Klenk H.-P."/>
        </authorList>
    </citation>
    <scope>NUCLEOTIDE SEQUENCE [LARGE SCALE GENOMIC DNA]</scope>
    <source>
        <strain evidence="4 5">DSM 105369</strain>
    </source>
</reference>
<dbReference type="SUPFAM" id="SSF46955">
    <property type="entry name" value="Putative DNA-binding domain"/>
    <property type="match status" value="1"/>
</dbReference>
<dbReference type="InterPro" id="IPR009061">
    <property type="entry name" value="DNA-bd_dom_put_sf"/>
</dbReference>
<gene>
    <name evidence="4" type="ORF">FHU39_002834</name>
</gene>
<dbReference type="AlphaFoldDB" id="A0A839NB12"/>
<evidence type="ECO:0000313" key="4">
    <source>
        <dbReference type="EMBL" id="MBB2892816.1"/>
    </source>
</evidence>
<sequence length="132" mass="14760">MKEIVRTLESPCGISELAARHGITVEALRYYEREGLIETSRNTAGQRVYDVAAQDALAVILALRGAGFGIREIARFMALKSPGTSAEQRLTAAEAELARLRGELTRRREAIDHAETLLADWQQEIDEYRAHH</sequence>
<dbReference type="PROSITE" id="PS50937">
    <property type="entry name" value="HTH_MERR_2"/>
    <property type="match status" value="1"/>
</dbReference>
<evidence type="ECO:0000256" key="2">
    <source>
        <dbReference type="SAM" id="Coils"/>
    </source>
</evidence>
<dbReference type="SMART" id="SM00422">
    <property type="entry name" value="HTH_MERR"/>
    <property type="match status" value="1"/>
</dbReference>
<comment type="caution">
    <text evidence="4">The sequence shown here is derived from an EMBL/GenBank/DDBJ whole genome shotgun (WGS) entry which is preliminary data.</text>
</comment>
<feature type="coiled-coil region" evidence="2">
    <location>
        <begin position="83"/>
        <end position="131"/>
    </location>
</feature>
<dbReference type="CDD" id="cd00592">
    <property type="entry name" value="HTH_MerR-like"/>
    <property type="match status" value="1"/>
</dbReference>
<dbReference type="RefSeq" id="WP_183321212.1">
    <property type="nucleotide sequence ID" value="NZ_JACHVQ010000002.1"/>
</dbReference>
<dbReference type="PRINTS" id="PR00040">
    <property type="entry name" value="HTHMERR"/>
</dbReference>
<name>A0A839NB12_9MICO</name>
<dbReference type="PANTHER" id="PTHR30204:SF97">
    <property type="entry name" value="MERR FAMILY REGULATORY PROTEIN"/>
    <property type="match status" value="1"/>
</dbReference>
<dbReference type="InterPro" id="IPR047057">
    <property type="entry name" value="MerR_fam"/>
</dbReference>